<dbReference type="InterPro" id="IPR019734">
    <property type="entry name" value="TPR_rpt"/>
</dbReference>
<evidence type="ECO:0000256" key="1">
    <source>
        <dbReference type="ARBA" id="ARBA00004275"/>
    </source>
</evidence>
<evidence type="ECO:0000256" key="8">
    <source>
        <dbReference type="PROSITE-ProRule" id="PRU00339"/>
    </source>
</evidence>
<evidence type="ECO:0000256" key="6">
    <source>
        <dbReference type="ARBA" id="ARBA00022803"/>
    </source>
</evidence>
<feature type="compositionally biased region" description="Gly residues" evidence="9">
    <location>
        <begin position="8"/>
        <end position="20"/>
    </location>
</feature>
<evidence type="ECO:0000313" key="10">
    <source>
        <dbReference type="EMBL" id="KAJ2678273.1"/>
    </source>
</evidence>
<gene>
    <name evidence="10" type="ORF">GGI25_002445</name>
</gene>
<keyword evidence="6 8" id="KW-0802">TPR repeat</keyword>
<feature type="repeat" description="TPR" evidence="8">
    <location>
        <begin position="510"/>
        <end position="543"/>
    </location>
</feature>
<dbReference type="Gene3D" id="1.25.40.10">
    <property type="entry name" value="Tetratricopeptide repeat domain"/>
    <property type="match status" value="1"/>
</dbReference>
<dbReference type="PANTHER" id="PTHR10130:SF0">
    <property type="entry name" value="GH08708P"/>
    <property type="match status" value="1"/>
</dbReference>
<dbReference type="GO" id="GO:0005052">
    <property type="term" value="F:peroxisome matrix targeting signal-1 binding"/>
    <property type="evidence" value="ECO:0007669"/>
    <property type="project" value="TreeGrafter"/>
</dbReference>
<dbReference type="InterPro" id="IPR011990">
    <property type="entry name" value="TPR-like_helical_dom_sf"/>
</dbReference>
<evidence type="ECO:0000256" key="2">
    <source>
        <dbReference type="ARBA" id="ARBA00004496"/>
    </source>
</evidence>
<dbReference type="SMART" id="SM00028">
    <property type="entry name" value="TPR"/>
    <property type="match status" value="4"/>
</dbReference>
<evidence type="ECO:0000256" key="5">
    <source>
        <dbReference type="ARBA" id="ARBA00022737"/>
    </source>
</evidence>
<name>A0A9W8GAH9_9FUNG</name>
<evidence type="ECO:0008006" key="12">
    <source>
        <dbReference type="Google" id="ProtNLM"/>
    </source>
</evidence>
<sequence>MSGFSDLVGGGAECGPGNGVSGLMKQFDRDHSLEQDRFGPPQASSSKQAFRQEFRQHGPAPSPNAMANEFMAQAGKAHGPGSFNFSEMHRELNGVQARPQMPHGGWSAEFAKHQIATTSGASIADFERAFAHTGTGPAAMGPTGRMHMRPVAIGPMAAGHQASNWAEQFHQPALQPIGAAQASTAAEAAVMQPNPMAMAFNEARMYSMMSHGPNMMAHPMVAPHQPMTQQQVGDSVQQLNYEASKQDTLQDTSTLNDNAGLAKTAAQILESVSDSANPKFKNSEFFSFMQQLANGQATINGDQVISNNKGKQADQSSVAIAAGGPTWATEFEKRADDLVNREAAARSSEQTPQDGKIFSEEFARGLERNWVEEFEQTLDGPLKESTVSGHPQELDVKLDEPSSDYIHGEADKGWLEQFKDNIEPMLNEQDREWLETQKEWETLTTLEASHRAVDPELNIYRFQNNNYYESLSSDALQETIQHIKQNPESASLGDAVLALESMVTQNPQDARAWLELGLKQQENEQEQAAIAALRKAISLDPNALDAHLALAVSYTNEGYQMDAYDELHEWIARHDRYKSLVPASAPESMTSSETRKSYVQDLYIKAARISPGQDWDPDVQIALGVLFNISSEYNKAVDCFKAALSKRPDDYILWNRLGATEAHIGNSKEATAAYFRALELHPSFIRARYNLSLASTNMGQHREAAENCLIALSLQQRELQAMGEKGKAANLGTTAQTPLPGGGMSTTIWNALQLSMYMMGEPKLAEACERQDLDAFRSKFDF</sequence>
<feature type="repeat" description="TPR" evidence="8">
    <location>
        <begin position="617"/>
        <end position="650"/>
    </location>
</feature>
<feature type="repeat" description="TPR" evidence="8">
    <location>
        <begin position="651"/>
        <end position="684"/>
    </location>
</feature>
<dbReference type="OrthoDB" id="10006023at2759"/>
<evidence type="ECO:0000256" key="4">
    <source>
        <dbReference type="ARBA" id="ARBA00022490"/>
    </source>
</evidence>
<accession>A0A9W8GAH9</accession>
<dbReference type="InterPro" id="IPR024111">
    <property type="entry name" value="PEX5/PEX5L"/>
</dbReference>
<dbReference type="PROSITE" id="PS50005">
    <property type="entry name" value="TPR"/>
    <property type="match status" value="3"/>
</dbReference>
<comment type="subcellular location">
    <subcellularLocation>
        <location evidence="2">Cytoplasm</location>
    </subcellularLocation>
    <subcellularLocation>
        <location evidence="1">Peroxisome</location>
    </subcellularLocation>
</comment>
<keyword evidence="5" id="KW-0677">Repeat</keyword>
<comment type="similarity">
    <text evidence="3">Belongs to the peroxisomal targeting signal receptor family.</text>
</comment>
<dbReference type="GO" id="GO:0005778">
    <property type="term" value="C:peroxisomal membrane"/>
    <property type="evidence" value="ECO:0007669"/>
    <property type="project" value="TreeGrafter"/>
</dbReference>
<protein>
    <recommendedName>
        <fullName evidence="12">Peroxisomal targeting signal receptor</fullName>
    </recommendedName>
</protein>
<evidence type="ECO:0000256" key="9">
    <source>
        <dbReference type="SAM" id="MobiDB-lite"/>
    </source>
</evidence>
<dbReference type="GO" id="GO:0016560">
    <property type="term" value="P:protein import into peroxisome matrix, docking"/>
    <property type="evidence" value="ECO:0007669"/>
    <property type="project" value="TreeGrafter"/>
</dbReference>
<evidence type="ECO:0000313" key="11">
    <source>
        <dbReference type="Proteomes" id="UP001151518"/>
    </source>
</evidence>
<feature type="compositionally biased region" description="Basic and acidic residues" evidence="9">
    <location>
        <begin position="26"/>
        <end position="37"/>
    </location>
</feature>
<dbReference type="Proteomes" id="UP001151518">
    <property type="component" value="Unassembled WGS sequence"/>
</dbReference>
<evidence type="ECO:0000256" key="3">
    <source>
        <dbReference type="ARBA" id="ARBA00005348"/>
    </source>
</evidence>
<keyword evidence="4" id="KW-0963">Cytoplasm</keyword>
<reference evidence="10" key="1">
    <citation type="submission" date="2022-07" db="EMBL/GenBank/DDBJ databases">
        <title>Phylogenomic reconstructions and comparative analyses of Kickxellomycotina fungi.</title>
        <authorList>
            <person name="Reynolds N.K."/>
            <person name="Stajich J.E."/>
            <person name="Barry K."/>
            <person name="Grigoriev I.V."/>
            <person name="Crous P."/>
            <person name="Smith M.E."/>
        </authorList>
    </citation>
    <scope>NUCLEOTIDE SEQUENCE</scope>
    <source>
        <strain evidence="10">NRRL 3115</strain>
    </source>
</reference>
<dbReference type="PANTHER" id="PTHR10130">
    <property type="entry name" value="PEROXISOMAL TARGETING SIGNAL 1 RECEPTOR PEX5"/>
    <property type="match status" value="1"/>
</dbReference>
<dbReference type="EMBL" id="JANBTW010000022">
    <property type="protein sequence ID" value="KAJ2678273.1"/>
    <property type="molecule type" value="Genomic_DNA"/>
</dbReference>
<evidence type="ECO:0000256" key="7">
    <source>
        <dbReference type="ARBA" id="ARBA00023140"/>
    </source>
</evidence>
<feature type="region of interest" description="Disordered" evidence="9">
    <location>
        <begin position="1"/>
        <end position="66"/>
    </location>
</feature>
<dbReference type="AlphaFoldDB" id="A0A9W8GAH9"/>
<dbReference type="Pfam" id="PF13181">
    <property type="entry name" value="TPR_8"/>
    <property type="match status" value="1"/>
</dbReference>
<dbReference type="SUPFAM" id="SSF48452">
    <property type="entry name" value="TPR-like"/>
    <property type="match status" value="1"/>
</dbReference>
<organism evidence="10 11">
    <name type="scientific">Coemansia spiralis</name>
    <dbReference type="NCBI Taxonomy" id="417178"/>
    <lineage>
        <taxon>Eukaryota</taxon>
        <taxon>Fungi</taxon>
        <taxon>Fungi incertae sedis</taxon>
        <taxon>Zoopagomycota</taxon>
        <taxon>Kickxellomycotina</taxon>
        <taxon>Kickxellomycetes</taxon>
        <taxon>Kickxellales</taxon>
        <taxon>Kickxellaceae</taxon>
        <taxon>Coemansia</taxon>
    </lineage>
</organism>
<keyword evidence="7" id="KW-0576">Peroxisome</keyword>
<comment type="caution">
    <text evidence="10">The sequence shown here is derived from an EMBL/GenBank/DDBJ whole genome shotgun (WGS) entry which is preliminary data.</text>
</comment>
<proteinExistence type="inferred from homology"/>
<dbReference type="GO" id="GO:0005829">
    <property type="term" value="C:cytosol"/>
    <property type="evidence" value="ECO:0007669"/>
    <property type="project" value="TreeGrafter"/>
</dbReference>